<dbReference type="RefSeq" id="WP_013118998.1">
    <property type="nucleotide sequence ID" value="NC_014152.1"/>
</dbReference>
<protein>
    <recommendedName>
        <fullName evidence="3">DUF2508 domain-containing protein</fullName>
    </recommendedName>
</protein>
<dbReference type="Pfam" id="PF10704">
    <property type="entry name" value="DUF2508"/>
    <property type="match status" value="1"/>
</dbReference>
<dbReference type="HOGENOM" id="CLU_175291_0_1_9"/>
<organism evidence="1 2">
    <name type="scientific">Thermincola potens (strain JR)</name>
    <dbReference type="NCBI Taxonomy" id="635013"/>
    <lineage>
        <taxon>Bacteria</taxon>
        <taxon>Bacillati</taxon>
        <taxon>Bacillota</taxon>
        <taxon>Clostridia</taxon>
        <taxon>Eubacteriales</taxon>
        <taxon>Thermincolaceae</taxon>
        <taxon>Thermincola</taxon>
    </lineage>
</organism>
<evidence type="ECO:0008006" key="3">
    <source>
        <dbReference type="Google" id="ProtNLM"/>
    </source>
</evidence>
<sequence length="101" mass="11825">MGNRQIKKEAVIHFCSTLLAKIGIIPKQETELSPEDKTFQEVWQAHQEWQNALNNFNFISEPDLIDYSVYNIETSMKKYMFLLKQAKEQNICVSSLKDLIE</sequence>
<reference evidence="1 2" key="1">
    <citation type="submission" date="2010-05" db="EMBL/GenBank/DDBJ databases">
        <title>Complete sequence of Thermincola sp. JR.</title>
        <authorList>
            <consortium name="US DOE Joint Genome Institute"/>
            <person name="Lucas S."/>
            <person name="Copeland A."/>
            <person name="Lapidus A."/>
            <person name="Cheng J.-F."/>
            <person name="Bruce D."/>
            <person name="Goodwin L."/>
            <person name="Pitluck S."/>
            <person name="Chertkov O."/>
            <person name="Detter J.C."/>
            <person name="Han C."/>
            <person name="Tapia R."/>
            <person name="Land M."/>
            <person name="Hauser L."/>
            <person name="Kyrpides N."/>
            <person name="Mikhailova N."/>
            <person name="Hazen T.C."/>
            <person name="Woyke T."/>
        </authorList>
    </citation>
    <scope>NUCLEOTIDE SEQUENCE [LARGE SCALE GENOMIC DNA]</scope>
    <source>
        <strain evidence="1 2">JR</strain>
    </source>
</reference>
<dbReference type="InterPro" id="IPR019644">
    <property type="entry name" value="DUF2508"/>
</dbReference>
<evidence type="ECO:0000313" key="2">
    <source>
        <dbReference type="Proteomes" id="UP000002377"/>
    </source>
</evidence>
<name>D5X8W9_THEPJ</name>
<dbReference type="OrthoDB" id="1809893at2"/>
<evidence type="ECO:0000313" key="1">
    <source>
        <dbReference type="EMBL" id="ADG80969.1"/>
    </source>
</evidence>
<keyword evidence="2" id="KW-1185">Reference proteome</keyword>
<gene>
    <name evidence="1" type="ordered locus">TherJR_0073</name>
</gene>
<dbReference type="KEGG" id="tjr:TherJR_0073"/>
<accession>D5X8W9</accession>
<proteinExistence type="predicted"/>
<dbReference type="AlphaFoldDB" id="D5X8W9"/>
<dbReference type="STRING" id="635013.TherJR_0073"/>
<dbReference type="EMBL" id="CP002028">
    <property type="protein sequence ID" value="ADG80969.1"/>
    <property type="molecule type" value="Genomic_DNA"/>
</dbReference>
<dbReference type="Proteomes" id="UP000002377">
    <property type="component" value="Chromosome"/>
</dbReference>